<gene>
    <name evidence="1" type="ORF">BO78DRAFT_393767</name>
</gene>
<accession>A0A319EZX4</accession>
<reference evidence="1 2" key="1">
    <citation type="submission" date="2018-02" db="EMBL/GenBank/DDBJ databases">
        <title>The genomes of Aspergillus section Nigri reveals drivers in fungal speciation.</title>
        <authorList>
            <consortium name="DOE Joint Genome Institute"/>
            <person name="Vesth T.C."/>
            <person name="Nybo J."/>
            <person name="Theobald S."/>
            <person name="Brandl J."/>
            <person name="Frisvad J.C."/>
            <person name="Nielsen K.F."/>
            <person name="Lyhne E.K."/>
            <person name="Kogle M.E."/>
            <person name="Kuo A."/>
            <person name="Riley R."/>
            <person name="Clum A."/>
            <person name="Nolan M."/>
            <person name="Lipzen A."/>
            <person name="Salamov A."/>
            <person name="Henrissat B."/>
            <person name="Wiebenga A."/>
            <person name="De vries R.P."/>
            <person name="Grigoriev I.V."/>
            <person name="Mortensen U.H."/>
            <person name="Andersen M.R."/>
            <person name="Baker S.E."/>
        </authorList>
    </citation>
    <scope>NUCLEOTIDE SEQUENCE [LARGE SCALE GENOMIC DNA]</scope>
    <source>
        <strain evidence="1 2">CBS 121057</strain>
    </source>
</reference>
<evidence type="ECO:0000313" key="2">
    <source>
        <dbReference type="Proteomes" id="UP000248423"/>
    </source>
</evidence>
<dbReference type="Proteomes" id="UP000248423">
    <property type="component" value="Unassembled WGS sequence"/>
</dbReference>
<evidence type="ECO:0000313" key="1">
    <source>
        <dbReference type="EMBL" id="PYI10794.1"/>
    </source>
</evidence>
<dbReference type="VEuPathDB" id="FungiDB:BO78DRAFT_393767"/>
<dbReference type="AlphaFoldDB" id="A0A319EZX4"/>
<keyword evidence="2" id="KW-1185">Reference proteome</keyword>
<organism evidence="1 2">
    <name type="scientific">Aspergillus sclerotiicarbonarius (strain CBS 121057 / IBT 28362)</name>
    <dbReference type="NCBI Taxonomy" id="1448318"/>
    <lineage>
        <taxon>Eukaryota</taxon>
        <taxon>Fungi</taxon>
        <taxon>Dikarya</taxon>
        <taxon>Ascomycota</taxon>
        <taxon>Pezizomycotina</taxon>
        <taxon>Eurotiomycetes</taxon>
        <taxon>Eurotiomycetidae</taxon>
        <taxon>Eurotiales</taxon>
        <taxon>Aspergillaceae</taxon>
        <taxon>Aspergillus</taxon>
        <taxon>Aspergillus subgen. Circumdati</taxon>
    </lineage>
</organism>
<protein>
    <submittedName>
        <fullName evidence="1">Uncharacterized protein</fullName>
    </submittedName>
</protein>
<proteinExistence type="predicted"/>
<name>A0A319EZX4_ASPSB</name>
<sequence length="56" mass="6344">MFRFCLIPDLPWGSLLALGTKTSARMPTESDWNRLPGQWKVSNQGMERVHSSLPSI</sequence>
<dbReference type="EMBL" id="KZ826320">
    <property type="protein sequence ID" value="PYI10794.1"/>
    <property type="molecule type" value="Genomic_DNA"/>
</dbReference>